<reference evidence="2" key="2">
    <citation type="journal article" date="2023" name="IMA Fungus">
        <title>Comparative genomic study of the Penicillium genus elucidates a diverse pangenome and 15 lateral gene transfer events.</title>
        <authorList>
            <person name="Petersen C."/>
            <person name="Sorensen T."/>
            <person name="Nielsen M.R."/>
            <person name="Sondergaard T.E."/>
            <person name="Sorensen J.L."/>
            <person name="Fitzpatrick D.A."/>
            <person name="Frisvad J.C."/>
            <person name="Nielsen K.L."/>
        </authorList>
    </citation>
    <scope>NUCLEOTIDE SEQUENCE</scope>
    <source>
        <strain evidence="2">IBT 19713</strain>
    </source>
</reference>
<evidence type="ECO:0008006" key="4">
    <source>
        <dbReference type="Google" id="ProtNLM"/>
    </source>
</evidence>
<dbReference type="EMBL" id="JAPQKS010000001">
    <property type="protein sequence ID" value="KAJ5248822.1"/>
    <property type="molecule type" value="Genomic_DNA"/>
</dbReference>
<gene>
    <name evidence="2" type="ORF">N7468_000273</name>
</gene>
<dbReference type="PANTHER" id="PTHR42047">
    <property type="entry name" value="PROTEIN, PUTATIVE (AFU_ORTHOLOGUE AFUA_6G03560)-RELATED"/>
    <property type="match status" value="1"/>
</dbReference>
<organism evidence="2 3">
    <name type="scientific">Penicillium chermesinum</name>
    <dbReference type="NCBI Taxonomy" id="63820"/>
    <lineage>
        <taxon>Eukaryota</taxon>
        <taxon>Fungi</taxon>
        <taxon>Dikarya</taxon>
        <taxon>Ascomycota</taxon>
        <taxon>Pezizomycotina</taxon>
        <taxon>Eurotiomycetes</taxon>
        <taxon>Eurotiomycetidae</taxon>
        <taxon>Eurotiales</taxon>
        <taxon>Aspergillaceae</taxon>
        <taxon>Penicillium</taxon>
    </lineage>
</organism>
<reference evidence="2" key="1">
    <citation type="submission" date="2022-11" db="EMBL/GenBank/DDBJ databases">
        <authorList>
            <person name="Petersen C."/>
        </authorList>
    </citation>
    <scope>NUCLEOTIDE SEQUENCE</scope>
    <source>
        <strain evidence="2">IBT 19713</strain>
    </source>
</reference>
<protein>
    <recommendedName>
        <fullName evidence="4">IgE-binding protein</fullName>
    </recommendedName>
</protein>
<feature type="chain" id="PRO_5040742720" description="IgE-binding protein" evidence="1">
    <location>
        <begin position="20"/>
        <end position="214"/>
    </location>
</feature>
<evidence type="ECO:0000313" key="3">
    <source>
        <dbReference type="Proteomes" id="UP001150941"/>
    </source>
</evidence>
<accession>A0A9W9PJY9</accession>
<dbReference type="GeneID" id="83196873"/>
<keyword evidence="3" id="KW-1185">Reference proteome</keyword>
<proteinExistence type="predicted"/>
<evidence type="ECO:0000256" key="1">
    <source>
        <dbReference type="SAM" id="SignalP"/>
    </source>
</evidence>
<feature type="signal peptide" evidence="1">
    <location>
        <begin position="1"/>
        <end position="19"/>
    </location>
</feature>
<keyword evidence="1" id="KW-0732">Signal</keyword>
<dbReference type="InterPro" id="IPR052820">
    <property type="entry name" value="PhiA_domain"/>
</dbReference>
<dbReference type="OrthoDB" id="5430620at2759"/>
<evidence type="ECO:0000313" key="2">
    <source>
        <dbReference type="EMBL" id="KAJ5248822.1"/>
    </source>
</evidence>
<dbReference type="PANTHER" id="PTHR42047:SF1">
    <property type="entry name" value="PROTEIN, PUTATIVE (AFU_ORTHOLOGUE AFUA_6G03560)-RELATED"/>
    <property type="match status" value="1"/>
</dbReference>
<dbReference type="AlphaFoldDB" id="A0A9W9PJY9"/>
<dbReference type="Proteomes" id="UP001150941">
    <property type="component" value="Unassembled WGS sequence"/>
</dbReference>
<dbReference type="RefSeq" id="XP_058335601.1">
    <property type="nucleotide sequence ID" value="XM_058469570.1"/>
</dbReference>
<name>A0A9W9PJY9_9EURO</name>
<sequence length="214" mass="22035">MKFSALLAAAPLAAATAHAGRDQPAPFSVTALRSGSPIHFAPLNAAGDRFYLGGKTVTFCPDDVGVPCDKMSKDTIFSSASTLSPANATGLQDVSVPGGQSLYVDKFGAVGFTTAHSVFVPPGSELGPFSYKPNAFGNGNSEWTFGDGFMACPVPSNATASASTRRIRRGAAPVYQVFAARDDAFVPTGNVSDCLGFDALAVPANGTQGAWQYV</sequence>
<comment type="caution">
    <text evidence="2">The sequence shown here is derived from an EMBL/GenBank/DDBJ whole genome shotgun (WGS) entry which is preliminary data.</text>
</comment>